<keyword evidence="2" id="KW-1185">Reference proteome</keyword>
<dbReference type="EMBL" id="FNRJ01000004">
    <property type="protein sequence ID" value="SEA54476.1"/>
    <property type="molecule type" value="Genomic_DNA"/>
</dbReference>
<gene>
    <name evidence="1" type="ORF">SAMN02745729_104155</name>
</gene>
<reference evidence="2" key="1">
    <citation type="submission" date="2016-10" db="EMBL/GenBank/DDBJ databases">
        <authorList>
            <person name="Varghese N."/>
            <person name="Submissions S."/>
        </authorList>
    </citation>
    <scope>NUCLEOTIDE SEQUENCE [LARGE SCALE GENOMIC DNA]</scope>
    <source>
        <strain evidence="2">DSM 11526</strain>
    </source>
</reference>
<evidence type="ECO:0008006" key="3">
    <source>
        <dbReference type="Google" id="ProtNLM"/>
    </source>
</evidence>
<dbReference type="InterPro" id="IPR021471">
    <property type="entry name" value="DUF3124"/>
</dbReference>
<evidence type="ECO:0000313" key="1">
    <source>
        <dbReference type="EMBL" id="SEA54476.1"/>
    </source>
</evidence>
<sequence length="205" mass="23380">MLTDRINENSRTLCITSVTVYFPVSTWEEQDKNSFQSDSYYVRSMLYTLKSDIIVPTMKSKKSCLFLCLILFSTLSFANETKNKQTMYIPAYSNIYFGNQKTPISLTITLMIRNTDPLNSIRIKTVNYYDSKGKMINSFLDSDLLLRPLSSTEYVIPHKDKEGGSGASFIVKWDSEKEVNTPIIESIMTGNQGVSFTARGKEIYN</sequence>
<dbReference type="Proteomes" id="UP000242469">
    <property type="component" value="Unassembled WGS sequence"/>
</dbReference>
<accession>A0A1H4C261</accession>
<dbReference type="AlphaFoldDB" id="A0A1H4C261"/>
<protein>
    <recommendedName>
        <fullName evidence="3">DUF3124 domain-containing protein</fullName>
    </recommendedName>
</protein>
<dbReference type="STRING" id="1122198.SAMN02745729_104155"/>
<proteinExistence type="predicted"/>
<name>A0A1H4C261_9GAMM</name>
<organism evidence="1 2">
    <name type="scientific">Marinobacterium iners DSM 11526</name>
    <dbReference type="NCBI Taxonomy" id="1122198"/>
    <lineage>
        <taxon>Bacteria</taxon>
        <taxon>Pseudomonadati</taxon>
        <taxon>Pseudomonadota</taxon>
        <taxon>Gammaproteobacteria</taxon>
        <taxon>Oceanospirillales</taxon>
        <taxon>Oceanospirillaceae</taxon>
        <taxon>Marinobacterium</taxon>
    </lineage>
</organism>
<dbReference type="Pfam" id="PF11322">
    <property type="entry name" value="DUF3124"/>
    <property type="match status" value="1"/>
</dbReference>
<evidence type="ECO:0000313" key="2">
    <source>
        <dbReference type="Proteomes" id="UP000242469"/>
    </source>
</evidence>